<comment type="subcellular location">
    <subcellularLocation>
        <location evidence="1">Membrane</location>
        <topology evidence="1">Multi-pass membrane protein</topology>
    </subcellularLocation>
</comment>
<keyword evidence="2" id="KW-0812">Transmembrane</keyword>
<feature type="coiled-coil region" evidence="5">
    <location>
        <begin position="266"/>
        <end position="386"/>
    </location>
</feature>
<feature type="region of interest" description="Disordered" evidence="6">
    <location>
        <begin position="858"/>
        <end position="879"/>
    </location>
</feature>
<evidence type="ECO:0000256" key="5">
    <source>
        <dbReference type="SAM" id="Coils"/>
    </source>
</evidence>
<proteinExistence type="predicted"/>
<dbReference type="GO" id="GO:1905244">
    <property type="term" value="P:regulation of modification of synaptic structure"/>
    <property type="evidence" value="ECO:0007669"/>
    <property type="project" value="TreeGrafter"/>
</dbReference>
<dbReference type="GO" id="GO:0005216">
    <property type="term" value="F:monoatomic ion channel activity"/>
    <property type="evidence" value="ECO:0007669"/>
    <property type="project" value="InterPro"/>
</dbReference>
<keyword evidence="4" id="KW-0472">Membrane</keyword>
<organism evidence="9 10">
    <name type="scientific">Oncorhynchus kisutch</name>
    <name type="common">Coho salmon</name>
    <name type="synonym">Salmo kisutch</name>
    <dbReference type="NCBI Taxonomy" id="8019"/>
    <lineage>
        <taxon>Eukaryota</taxon>
        <taxon>Metazoa</taxon>
        <taxon>Chordata</taxon>
        <taxon>Craniata</taxon>
        <taxon>Vertebrata</taxon>
        <taxon>Euteleostomi</taxon>
        <taxon>Actinopterygii</taxon>
        <taxon>Neopterygii</taxon>
        <taxon>Teleostei</taxon>
        <taxon>Protacanthopterygii</taxon>
        <taxon>Salmoniformes</taxon>
        <taxon>Salmonidae</taxon>
        <taxon>Salmoninae</taxon>
        <taxon>Oncorhynchus</taxon>
    </lineage>
</organism>
<dbReference type="GO" id="GO:0098998">
    <property type="term" value="C:extrinsic component of postsynaptic early endosome membrane"/>
    <property type="evidence" value="ECO:0007669"/>
    <property type="project" value="TreeGrafter"/>
</dbReference>
<protein>
    <submittedName>
        <fullName evidence="9">GRIP1 associated protein 1</fullName>
    </submittedName>
</protein>
<dbReference type="GO" id="GO:0098887">
    <property type="term" value="P:neurotransmitter receptor transport, endosome to postsynaptic membrane"/>
    <property type="evidence" value="ECO:0007669"/>
    <property type="project" value="TreeGrafter"/>
</dbReference>
<dbReference type="GO" id="GO:0099152">
    <property type="term" value="P:regulation of neurotransmitter receptor transport, endosome to postsynaptic membrane"/>
    <property type="evidence" value="ECO:0007669"/>
    <property type="project" value="TreeGrafter"/>
</dbReference>
<feature type="coiled-coil region" evidence="5">
    <location>
        <begin position="423"/>
        <end position="478"/>
    </location>
</feature>
<feature type="region of interest" description="Disordered" evidence="6">
    <location>
        <begin position="159"/>
        <end position="209"/>
    </location>
</feature>
<reference evidence="9" key="1">
    <citation type="submission" date="2025-08" db="UniProtKB">
        <authorList>
            <consortium name="Ensembl"/>
        </authorList>
    </citation>
    <scope>IDENTIFICATION</scope>
</reference>
<dbReference type="Pfam" id="PF00520">
    <property type="entry name" value="Ion_trans"/>
    <property type="match status" value="1"/>
</dbReference>
<evidence type="ECO:0000259" key="8">
    <source>
        <dbReference type="Pfam" id="PF11879"/>
    </source>
</evidence>
<evidence type="ECO:0000256" key="4">
    <source>
        <dbReference type="ARBA" id="ARBA00023136"/>
    </source>
</evidence>
<dbReference type="InterPro" id="IPR005821">
    <property type="entry name" value="Ion_trans_dom"/>
</dbReference>
<sequence>MAQALSEEEFHRMQAQLLELRTQNYQLSDDLRKNTTELNAVRLKTVTLEKDYIKAQKALNKSKKAQEVDALLSENEMLQGKLHSQEDDFRLQNSTLMQELSKLCTQIEELQHEIKELKDGKGLQAESSGTISISVDGELLRLQAENAALQKKMTALQEHHESEIKSQRGAEVSETKASETDGLADTNGVRLHSDVSETREDSAAGTNDRLEQAEAKCAKLEQRVAELSGPAVRTPGLVMKQDALRWSALCPNPITQCFGPEVELQLHTEVEEKRLLKEQLQALESSKQADITQLQEEIAKLSDKLKKKQDRFLRSQAEKEALYNDSRTKIDEIQQRKEEELKSLNIRIQKLQGDLLSANQSVGEMKEQLQSRQKEHELVLHTLRDQIQTVKTQEMNLLRDQNTALNVELQQRRTEQESFLAQRDDLNSQLQEGNRANSRLLEQLTVLDQWKDRLQQELEEAKKTADKRKAMLDELAMEIITEKSRHKEELSDVRLQHEKEVLGVRARYEKELRGLHEDKNRTEEGIRSQLRDEKARNKELEGLQQCVEELQAQVQSMEDTKGWFERRLKDAEESMEKSCLEHQESTEKLQEEHSLQLEGKASDIDGVNLQLTEVEKERDVHFETIGKLKQEIKDTVDGQRILEKKGSSALKDLKRQLQLERKRADKLQERLQEILTNTKTRTGLEELVLSEISSPSPKQQRGDSSSVSSFSYGEIMKEGATSQNINKSASGSPQSQRPADLSDDEVGELFQRLAGVQQEKWMLEEKVKHLEVSCSSMADDICKKSSIIETYVMDSRIAHGAHGATAVAHHVGQVGGHGHGLGSVLRDLVKPGDENMREMNKKLQNMLEEQLTKNMHLQKPSSLHHPSSHKLPSTPAREGKPVMQPISYVSALLLPADVAISCPSIYGDMVPDSIAGKIFGSICSLSGVLVIALPVPVIVSNFARIYHQNQRADKMRAQQKVRQARIRMAKKGATNAFLQHKEDGGLQGGDSDSTAFCVKNRSAFEHQHHHLLQCLEKTTNHEFTDEVTYSEVCMMDSMGFRTSRSTSLSSQQGSTTTCCSRRAKRRAIRLANSTVSVSRGSVQELDTLHVTKTPVGTQYPQSRSSLNARTGDLKLNCTDYTAAIISIPTPPANSPDESLPNSPAIPGILRNSRSSIYNTQETVKISSL</sequence>
<dbReference type="Gene3D" id="1.10.287.70">
    <property type="match status" value="1"/>
</dbReference>
<dbReference type="PANTHER" id="PTHR18978:SF1">
    <property type="entry name" value="GRIP1-ASSOCIATED PROTEIN 1"/>
    <property type="match status" value="1"/>
</dbReference>
<feature type="compositionally biased region" description="Polar residues" evidence="6">
    <location>
        <begin position="691"/>
        <end position="703"/>
    </location>
</feature>
<evidence type="ECO:0000256" key="6">
    <source>
        <dbReference type="SAM" id="MobiDB-lite"/>
    </source>
</evidence>
<evidence type="ECO:0000256" key="2">
    <source>
        <dbReference type="ARBA" id="ARBA00022692"/>
    </source>
</evidence>
<feature type="coiled-coil region" evidence="5">
    <location>
        <begin position="68"/>
        <end position="159"/>
    </location>
</feature>
<feature type="region of interest" description="Disordered" evidence="6">
    <location>
        <begin position="721"/>
        <end position="743"/>
    </location>
</feature>
<dbReference type="GO" id="GO:0098978">
    <property type="term" value="C:glutamatergic synapse"/>
    <property type="evidence" value="ECO:0007669"/>
    <property type="project" value="TreeGrafter"/>
</dbReference>
<accession>A0A8C7H6J4</accession>
<dbReference type="GO" id="GO:0099158">
    <property type="term" value="P:regulation of recycling endosome localization within postsynapse"/>
    <property type="evidence" value="ECO:0007669"/>
    <property type="project" value="TreeGrafter"/>
</dbReference>
<keyword evidence="10" id="KW-1185">Reference proteome</keyword>
<keyword evidence="3" id="KW-1133">Transmembrane helix</keyword>
<feature type="coiled-coil region" evidence="5">
    <location>
        <begin position="650"/>
        <end position="677"/>
    </location>
</feature>
<evidence type="ECO:0000256" key="1">
    <source>
        <dbReference type="ARBA" id="ARBA00004141"/>
    </source>
</evidence>
<dbReference type="SUPFAM" id="SSF81324">
    <property type="entry name" value="Voltage-gated potassium channels"/>
    <property type="match status" value="1"/>
</dbReference>
<dbReference type="GO" id="GO:0098837">
    <property type="term" value="C:postsynaptic recycling endosome"/>
    <property type="evidence" value="ECO:0007669"/>
    <property type="project" value="TreeGrafter"/>
</dbReference>
<evidence type="ECO:0000313" key="9">
    <source>
        <dbReference type="Ensembl" id="ENSOKIP00005053616.1"/>
    </source>
</evidence>
<feature type="compositionally biased region" description="Low complexity" evidence="6">
    <location>
        <begin position="859"/>
        <end position="873"/>
    </location>
</feature>
<evidence type="ECO:0000256" key="3">
    <source>
        <dbReference type="ARBA" id="ARBA00022989"/>
    </source>
</evidence>
<gene>
    <name evidence="9" type="primary">GRIPAP1</name>
    <name evidence="9" type="synonym">kcnd1</name>
</gene>
<feature type="domain" description="Potassium channel voltage dependent Kv4 C-terminal" evidence="8">
    <location>
        <begin position="1001"/>
        <end position="1075"/>
    </location>
</feature>
<dbReference type="GeneTree" id="ENSGT00720000108868"/>
<feature type="compositionally biased region" description="Basic and acidic residues" evidence="6">
    <location>
        <begin position="191"/>
        <end position="209"/>
    </location>
</feature>
<dbReference type="InterPro" id="IPR026204">
    <property type="entry name" value="GRIPAP1"/>
</dbReference>
<evidence type="ECO:0000259" key="7">
    <source>
        <dbReference type="Pfam" id="PF00520"/>
    </source>
</evidence>
<dbReference type="Proteomes" id="UP000694557">
    <property type="component" value="Unassembled WGS sequence"/>
</dbReference>
<reference evidence="9" key="2">
    <citation type="submission" date="2025-09" db="UniProtKB">
        <authorList>
            <consortium name="Ensembl"/>
        </authorList>
    </citation>
    <scope>IDENTIFICATION</scope>
</reference>
<evidence type="ECO:0000313" key="10">
    <source>
        <dbReference type="Proteomes" id="UP000694557"/>
    </source>
</evidence>
<dbReference type="Pfam" id="PF11879">
    <property type="entry name" value="DUF3399"/>
    <property type="match status" value="1"/>
</dbReference>
<dbReference type="InterPro" id="IPR024587">
    <property type="entry name" value="K_chnl_volt-dep_Kv4_C"/>
</dbReference>
<dbReference type="PANTHER" id="PTHR18978">
    <property type="entry name" value="GRIP-1 ASSOCIATED PROTEIN 1"/>
    <property type="match status" value="1"/>
</dbReference>
<feature type="coiled-coil region" evidence="5">
    <location>
        <begin position="505"/>
        <end position="567"/>
    </location>
</feature>
<feature type="compositionally biased region" description="Polar residues" evidence="6">
    <location>
        <begin position="721"/>
        <end position="737"/>
    </location>
</feature>
<name>A0A8C7H6J4_ONCKI</name>
<dbReference type="Ensembl" id="ENSOKIT00005056791.1">
    <property type="protein sequence ID" value="ENSOKIP00005053616.1"/>
    <property type="gene ID" value="ENSOKIG00005022809.1"/>
</dbReference>
<feature type="compositionally biased region" description="Basic and acidic residues" evidence="6">
    <location>
        <begin position="159"/>
        <end position="179"/>
    </location>
</feature>
<feature type="domain" description="Ion transport" evidence="7">
    <location>
        <begin position="906"/>
        <end position="949"/>
    </location>
</feature>
<dbReference type="AlphaFoldDB" id="A0A8C7H6J4"/>
<feature type="region of interest" description="Disordered" evidence="6">
    <location>
        <begin position="690"/>
        <end position="709"/>
    </location>
</feature>
<keyword evidence="5" id="KW-0175">Coiled coil</keyword>